<proteinExistence type="predicted"/>
<evidence type="ECO:0008006" key="3">
    <source>
        <dbReference type="Google" id="ProtNLM"/>
    </source>
</evidence>
<gene>
    <name evidence="1" type="ORF">BMT55_04210</name>
</gene>
<protein>
    <recommendedName>
        <fullName evidence="3">SMI1/KNR4 family protein</fullName>
    </recommendedName>
</protein>
<name>A0ABX4XQP3_9LIST</name>
<evidence type="ECO:0000313" key="2">
    <source>
        <dbReference type="Proteomes" id="UP000236500"/>
    </source>
</evidence>
<organism evidence="1 2">
    <name type="scientific">Listeria newyorkensis</name>
    <dbReference type="NCBI Taxonomy" id="1497681"/>
    <lineage>
        <taxon>Bacteria</taxon>
        <taxon>Bacillati</taxon>
        <taxon>Bacillota</taxon>
        <taxon>Bacilli</taxon>
        <taxon>Bacillales</taxon>
        <taxon>Listeriaceae</taxon>
        <taxon>Listeria</taxon>
    </lineage>
</organism>
<dbReference type="RefSeq" id="WP_036093018.1">
    <property type="nucleotide sequence ID" value="NZ_CP113980.1"/>
</dbReference>
<reference evidence="1 2" key="1">
    <citation type="submission" date="2016-11" db="EMBL/GenBank/DDBJ databases">
        <title>Whole Genome Sequence of Listeria newyorkensis.</title>
        <authorList>
            <person name="Frink S."/>
            <person name="Morales C."/>
            <person name="Kiang D."/>
        </authorList>
    </citation>
    <scope>NUCLEOTIDE SEQUENCE [LARGE SCALE GENOMIC DNA]</scope>
    <source>
        <strain evidence="1 2">F1604011-044</strain>
    </source>
</reference>
<dbReference type="EMBL" id="MPDH01000003">
    <property type="protein sequence ID" value="PNP93976.1"/>
    <property type="molecule type" value="Genomic_DNA"/>
</dbReference>
<accession>A0ABX4XQP3</accession>
<evidence type="ECO:0000313" key="1">
    <source>
        <dbReference type="EMBL" id="PNP93976.1"/>
    </source>
</evidence>
<keyword evidence="2" id="KW-1185">Reference proteome</keyword>
<sequence length="292" mass="33942">MVIMSKIWTEFKKSEFNSNLKYLAINGIEMELVHHNYQEYCVETLDNVLPEPSDLNYFALIVEEVEFPTRIDQYKKVWGKNNGIIRSSECSLSQEYVEEADGVTFFYGIIEIKKNVAKNIMEIIKENPDAVIFGEISKLEDLDVPNIFQKEIIKSNSDDILKKRDYPVYFQMIDSGFEICLYIFIAPLFSSKIEGNAKIDTERLKIEVNEIENKNWEIDEREIFIYSINDDRFGVVGDGIEVPDFFWLIGYIEGNSIWVDLSSKNHCVYEKVDGIVVLLFDEIMCFVEACKA</sequence>
<dbReference type="Proteomes" id="UP000236500">
    <property type="component" value="Unassembled WGS sequence"/>
</dbReference>
<comment type="caution">
    <text evidence="1">The sequence shown here is derived from an EMBL/GenBank/DDBJ whole genome shotgun (WGS) entry which is preliminary data.</text>
</comment>